<protein>
    <submittedName>
        <fullName evidence="4">Receptor-type tyrosine-protein phosphatase mu</fullName>
    </submittedName>
</protein>
<dbReference type="Pfam" id="PF00102">
    <property type="entry name" value="Y_phosphatase"/>
    <property type="match status" value="1"/>
</dbReference>
<dbReference type="InterPro" id="IPR000242">
    <property type="entry name" value="PTP_cat"/>
</dbReference>
<dbReference type="GO" id="GO:0048666">
    <property type="term" value="P:neuron development"/>
    <property type="evidence" value="ECO:0007669"/>
    <property type="project" value="UniProtKB-ARBA"/>
</dbReference>
<proteinExistence type="predicted"/>
<dbReference type="InterPro" id="IPR029021">
    <property type="entry name" value="Prot-tyrosine_phosphatase-like"/>
</dbReference>
<evidence type="ECO:0000259" key="2">
    <source>
        <dbReference type="PROSITE" id="PS50055"/>
    </source>
</evidence>
<dbReference type="PROSITE" id="PS50056">
    <property type="entry name" value="TYR_PHOSPHATASE_2"/>
    <property type="match status" value="1"/>
</dbReference>
<dbReference type="InterPro" id="IPR050348">
    <property type="entry name" value="Protein-Tyr_Phosphatase"/>
</dbReference>
<accession>A0A4Y2GK58</accession>
<dbReference type="InterPro" id="IPR016130">
    <property type="entry name" value="Tyr_Pase_AS"/>
</dbReference>
<dbReference type="PROSITE" id="PS50055">
    <property type="entry name" value="TYR_PHOSPHATASE_PTP"/>
    <property type="match status" value="1"/>
</dbReference>
<dbReference type="InterPro" id="IPR003595">
    <property type="entry name" value="Tyr_Pase_cat"/>
</dbReference>
<dbReference type="SMART" id="SM00404">
    <property type="entry name" value="PTPc_motif"/>
    <property type="match status" value="1"/>
</dbReference>
<feature type="signal peptide" evidence="1">
    <location>
        <begin position="1"/>
        <end position="18"/>
    </location>
</feature>
<dbReference type="CDD" id="cd00047">
    <property type="entry name" value="PTPc"/>
    <property type="match status" value="1"/>
</dbReference>
<reference evidence="4 5" key="1">
    <citation type="journal article" date="2019" name="Sci. Rep.">
        <title>Orb-weaving spider Araneus ventricosus genome elucidates the spidroin gene catalogue.</title>
        <authorList>
            <person name="Kono N."/>
            <person name="Nakamura H."/>
            <person name="Ohtoshi R."/>
            <person name="Moran D.A.P."/>
            <person name="Shinohara A."/>
            <person name="Yoshida Y."/>
            <person name="Fujiwara M."/>
            <person name="Mori M."/>
            <person name="Tomita M."/>
            <person name="Arakawa K."/>
        </authorList>
    </citation>
    <scope>NUCLEOTIDE SEQUENCE [LARGE SCALE GENOMIC DNA]</scope>
</reference>
<dbReference type="InterPro" id="IPR000387">
    <property type="entry name" value="Tyr_Pase_dom"/>
</dbReference>
<dbReference type="OrthoDB" id="6417559at2759"/>
<keyword evidence="1" id="KW-0732">Signal</keyword>
<feature type="domain" description="Tyrosine specific protein phosphatases" evidence="3">
    <location>
        <begin position="310"/>
        <end position="384"/>
    </location>
</feature>
<dbReference type="AlphaFoldDB" id="A0A4Y2GK58"/>
<dbReference type="EMBL" id="BGPR01001423">
    <property type="protein sequence ID" value="GBM53517.1"/>
    <property type="molecule type" value="Genomic_DNA"/>
</dbReference>
<keyword evidence="5" id="KW-1185">Reference proteome</keyword>
<evidence type="ECO:0000313" key="5">
    <source>
        <dbReference type="Proteomes" id="UP000499080"/>
    </source>
</evidence>
<feature type="chain" id="PRO_5021379144" evidence="1">
    <location>
        <begin position="19"/>
        <end position="458"/>
    </location>
</feature>
<dbReference type="PANTHER" id="PTHR19134:SF449">
    <property type="entry name" value="TYROSINE-PROTEIN PHOSPHATASE 1"/>
    <property type="match status" value="1"/>
</dbReference>
<comment type="caution">
    <text evidence="4">The sequence shown here is derived from an EMBL/GenBank/DDBJ whole genome shotgun (WGS) entry which is preliminary data.</text>
</comment>
<dbReference type="SMART" id="SM00194">
    <property type="entry name" value="PTPc"/>
    <property type="match status" value="1"/>
</dbReference>
<gene>
    <name evidence="4" type="primary">PTPRM_4</name>
    <name evidence="4" type="ORF">AVEN_129515_3</name>
</gene>
<dbReference type="PRINTS" id="PR00700">
    <property type="entry name" value="PRTYPHPHTASE"/>
</dbReference>
<evidence type="ECO:0000259" key="3">
    <source>
        <dbReference type="PROSITE" id="PS50056"/>
    </source>
</evidence>
<evidence type="ECO:0000256" key="1">
    <source>
        <dbReference type="SAM" id="SignalP"/>
    </source>
</evidence>
<keyword evidence="4" id="KW-0675">Receptor</keyword>
<dbReference type="PANTHER" id="PTHR19134">
    <property type="entry name" value="RECEPTOR-TYPE TYROSINE-PROTEIN PHOSPHATASE"/>
    <property type="match status" value="1"/>
</dbReference>
<organism evidence="4 5">
    <name type="scientific">Araneus ventricosus</name>
    <name type="common">Orbweaver spider</name>
    <name type="synonym">Epeira ventricosa</name>
    <dbReference type="NCBI Taxonomy" id="182803"/>
    <lineage>
        <taxon>Eukaryota</taxon>
        <taxon>Metazoa</taxon>
        <taxon>Ecdysozoa</taxon>
        <taxon>Arthropoda</taxon>
        <taxon>Chelicerata</taxon>
        <taxon>Arachnida</taxon>
        <taxon>Araneae</taxon>
        <taxon>Araneomorphae</taxon>
        <taxon>Entelegynae</taxon>
        <taxon>Araneoidea</taxon>
        <taxon>Araneidae</taxon>
        <taxon>Araneus</taxon>
    </lineage>
</organism>
<dbReference type="Proteomes" id="UP000499080">
    <property type="component" value="Unassembled WGS sequence"/>
</dbReference>
<name>A0A4Y2GK58_ARAVE</name>
<dbReference type="GO" id="GO:0004725">
    <property type="term" value="F:protein tyrosine phosphatase activity"/>
    <property type="evidence" value="ECO:0007669"/>
    <property type="project" value="InterPro"/>
</dbReference>
<sequence length="458" mass="52468">MDVLLAVCIYLLAGVCFADIDAVVEPPPPSRELNVDKLDYYVNTEAGKAILFSEFLGIRSGKRRPWTVAERTENLPKNRYDDLLACTYVLLFEWRTSSFCEGVAMADHVVVPGEVKKSVVVASQNCCCSPFLPVRHFEFFQLRGIRSGKRRPWTVAERTENLPKNRYDDLLAYDETRVVLKPRSYDDSDYINANYLDGYHRQKEYVATQGPLPNTTNDFWAMIWQLNIKKIVMLANLLEHGKPKVAKYWPDDTQAFGDVIVTKLSEHSMPEIQHVIRIFSLEKSGTVGFRIVRHFHFTGWPDLGVPSDRLSVLGLLQQVRKYLPDSTDPICIHCSAGVGRTGTVILMDSMIERAKQEGLVNFPERLDHMRVQRVDVVEKKEQYVFAHQGVNDLFRNSTETVEYLAKVDHLHESLHNELYQKEFKRPLSMGEALERIRWHSHRISAVLAAIDKGFPDAA</sequence>
<dbReference type="Gene3D" id="3.90.190.10">
    <property type="entry name" value="Protein tyrosine phosphatase superfamily"/>
    <property type="match status" value="1"/>
</dbReference>
<feature type="domain" description="Tyrosine-protein phosphatase" evidence="2">
    <location>
        <begin position="138"/>
        <end position="393"/>
    </location>
</feature>
<dbReference type="PROSITE" id="PS00383">
    <property type="entry name" value="TYR_PHOSPHATASE_1"/>
    <property type="match status" value="1"/>
</dbReference>
<evidence type="ECO:0000313" key="4">
    <source>
        <dbReference type="EMBL" id="GBM53517.1"/>
    </source>
</evidence>
<dbReference type="SUPFAM" id="SSF52799">
    <property type="entry name" value="(Phosphotyrosine protein) phosphatases II"/>
    <property type="match status" value="1"/>
</dbReference>